<feature type="transmembrane region" description="Helical" evidence="7">
    <location>
        <begin position="143"/>
        <end position="163"/>
    </location>
</feature>
<name>A0ABV3PXC6_9HYPH</name>
<evidence type="ECO:0000256" key="5">
    <source>
        <dbReference type="ARBA" id="ARBA00022989"/>
    </source>
</evidence>
<dbReference type="PANTHER" id="PTHR43045">
    <property type="entry name" value="SHIKIMATE TRANSPORTER"/>
    <property type="match status" value="1"/>
</dbReference>
<comment type="caution">
    <text evidence="9">The sequence shown here is derived from an EMBL/GenBank/DDBJ whole genome shotgun (WGS) entry which is preliminary data.</text>
</comment>
<dbReference type="Pfam" id="PF00083">
    <property type="entry name" value="Sugar_tr"/>
    <property type="match status" value="1"/>
</dbReference>
<evidence type="ECO:0000256" key="6">
    <source>
        <dbReference type="ARBA" id="ARBA00023136"/>
    </source>
</evidence>
<comment type="subcellular location">
    <subcellularLocation>
        <location evidence="1">Cell membrane</location>
        <topology evidence="1">Multi-pass membrane protein</topology>
    </subcellularLocation>
</comment>
<dbReference type="RefSeq" id="WP_367626377.1">
    <property type="nucleotide sequence ID" value="NZ_JBFNQD010000017.1"/>
</dbReference>
<feature type="transmembrane region" description="Helical" evidence="7">
    <location>
        <begin position="410"/>
        <end position="429"/>
    </location>
</feature>
<feature type="transmembrane region" description="Helical" evidence="7">
    <location>
        <begin position="119"/>
        <end position="137"/>
    </location>
</feature>
<dbReference type="InterPro" id="IPR036259">
    <property type="entry name" value="MFS_trans_sf"/>
</dbReference>
<evidence type="ECO:0000256" key="2">
    <source>
        <dbReference type="ARBA" id="ARBA00022448"/>
    </source>
</evidence>
<evidence type="ECO:0000313" key="9">
    <source>
        <dbReference type="EMBL" id="MEW9309773.1"/>
    </source>
</evidence>
<dbReference type="PANTHER" id="PTHR43045:SF1">
    <property type="entry name" value="SHIKIMATE TRANSPORTER"/>
    <property type="match status" value="1"/>
</dbReference>
<keyword evidence="5 7" id="KW-1133">Transmembrane helix</keyword>
<sequence>MVSDAAKTIKTNGEEAMTTPLPTNYSRAEGQAAFSHATKARDMRKVALASAVGNTIEYYDFTLYATATALVFNKIFFPSDNALVGTLAAFATFFVGYCARPIGGILFGHFGDRIGRKTALLLTMIIMGAGTFLIGLVPSYETIGIWAPISLLVLRLAQGIGIGGEYGGGMVMTVEHAPPERRGFYSSLVHIGVPAGFLIPIALLGVLSTQMSEESFLSWGWRLPFLFSIVLVGLGLFIRFQISETPAFKRIQEQGETAALPVVEAVRDHRFNVILGIGAKIAESGLFNIYAVFAITYCVNTLGLPRQTILNGVLVGCALECLTLPLFGALSDRVGRRTVYIAGLLFQAALAFVFFTMLDNASTTMIWLAIALGLAIGHGSVFGAQGAFFSELFPARIRYSGLSLVQQIGPILGGGLSPLIATMLLAEYAGTTVPIAAYMALMAIFSAICALALRPIGDTA</sequence>
<feature type="domain" description="Major facilitator superfamily (MFS) profile" evidence="8">
    <location>
        <begin position="46"/>
        <end position="458"/>
    </location>
</feature>
<dbReference type="InterPro" id="IPR005828">
    <property type="entry name" value="MFS_sugar_transport-like"/>
</dbReference>
<dbReference type="PROSITE" id="PS50850">
    <property type="entry name" value="MFS"/>
    <property type="match status" value="1"/>
</dbReference>
<evidence type="ECO:0000259" key="8">
    <source>
        <dbReference type="PROSITE" id="PS50850"/>
    </source>
</evidence>
<dbReference type="InterPro" id="IPR020846">
    <property type="entry name" value="MFS_dom"/>
</dbReference>
<feature type="transmembrane region" description="Helical" evidence="7">
    <location>
        <begin position="339"/>
        <end position="358"/>
    </location>
</feature>
<evidence type="ECO:0000256" key="3">
    <source>
        <dbReference type="ARBA" id="ARBA00022475"/>
    </source>
</evidence>
<dbReference type="EMBL" id="JBFNQD010000017">
    <property type="protein sequence ID" value="MEW9309773.1"/>
    <property type="molecule type" value="Genomic_DNA"/>
</dbReference>
<keyword evidence="6 7" id="KW-0472">Membrane</keyword>
<gene>
    <name evidence="9" type="ORF">ABXS05_29765</name>
</gene>
<evidence type="ECO:0000256" key="4">
    <source>
        <dbReference type="ARBA" id="ARBA00022692"/>
    </source>
</evidence>
<protein>
    <submittedName>
        <fullName evidence="9">MFS transporter</fullName>
    </submittedName>
</protein>
<dbReference type="InterPro" id="IPR011701">
    <property type="entry name" value="MFS"/>
</dbReference>
<dbReference type="Proteomes" id="UP001555786">
    <property type="component" value="Unassembled WGS sequence"/>
</dbReference>
<feature type="transmembrane region" description="Helical" evidence="7">
    <location>
        <begin position="82"/>
        <end position="107"/>
    </location>
</feature>
<feature type="transmembrane region" description="Helical" evidence="7">
    <location>
        <begin position="219"/>
        <end position="240"/>
    </location>
</feature>
<feature type="transmembrane region" description="Helical" evidence="7">
    <location>
        <begin position="184"/>
        <end position="207"/>
    </location>
</feature>
<evidence type="ECO:0000256" key="7">
    <source>
        <dbReference type="SAM" id="Phobius"/>
    </source>
</evidence>
<keyword evidence="10" id="KW-1185">Reference proteome</keyword>
<keyword evidence="4 7" id="KW-0812">Transmembrane</keyword>
<evidence type="ECO:0000313" key="10">
    <source>
        <dbReference type="Proteomes" id="UP001555786"/>
    </source>
</evidence>
<dbReference type="Gene3D" id="1.20.1250.20">
    <property type="entry name" value="MFS general substrate transporter like domains"/>
    <property type="match status" value="2"/>
</dbReference>
<proteinExistence type="predicted"/>
<accession>A0ABV3PXC6</accession>
<dbReference type="CDD" id="cd17369">
    <property type="entry name" value="MFS_ShiA_like"/>
    <property type="match status" value="1"/>
</dbReference>
<dbReference type="Pfam" id="PF07690">
    <property type="entry name" value="MFS_1"/>
    <property type="match status" value="1"/>
</dbReference>
<evidence type="ECO:0000256" key="1">
    <source>
        <dbReference type="ARBA" id="ARBA00004651"/>
    </source>
</evidence>
<dbReference type="SUPFAM" id="SSF103473">
    <property type="entry name" value="MFS general substrate transporter"/>
    <property type="match status" value="1"/>
</dbReference>
<keyword evidence="3" id="KW-1003">Cell membrane</keyword>
<feature type="transmembrane region" description="Helical" evidence="7">
    <location>
        <begin position="364"/>
        <end position="389"/>
    </location>
</feature>
<keyword evidence="2" id="KW-0813">Transport</keyword>
<feature type="transmembrane region" description="Helical" evidence="7">
    <location>
        <begin position="435"/>
        <end position="453"/>
    </location>
</feature>
<organism evidence="9 10">
    <name type="scientific">Labrys neptuniae</name>
    <dbReference type="NCBI Taxonomy" id="376174"/>
    <lineage>
        <taxon>Bacteria</taxon>
        <taxon>Pseudomonadati</taxon>
        <taxon>Pseudomonadota</taxon>
        <taxon>Alphaproteobacteria</taxon>
        <taxon>Hyphomicrobiales</taxon>
        <taxon>Xanthobacteraceae</taxon>
        <taxon>Labrys</taxon>
    </lineage>
</organism>
<reference evidence="9 10" key="1">
    <citation type="submission" date="2024-07" db="EMBL/GenBank/DDBJ databases">
        <title>Description of Labrys sedimenti sp. nov., isolated from a diclofenac-degrading enrichment culture.</title>
        <authorList>
            <person name="Tancsics A."/>
            <person name="Csepanyi A."/>
        </authorList>
    </citation>
    <scope>NUCLEOTIDE SEQUENCE [LARGE SCALE GENOMIC DNA]</scope>
    <source>
        <strain evidence="9 10">LMG 23578</strain>
    </source>
</reference>
<feature type="transmembrane region" description="Helical" evidence="7">
    <location>
        <begin position="309"/>
        <end position="327"/>
    </location>
</feature>